<protein>
    <submittedName>
        <fullName evidence="1">Uncharacterized protein</fullName>
    </submittedName>
</protein>
<keyword evidence="2" id="KW-1185">Reference proteome</keyword>
<name>A0A1I3UZY3_9SPHI</name>
<dbReference type="STRING" id="1477437.SAMN05444682_115119"/>
<gene>
    <name evidence="1" type="ORF">SAMN05444682_115119</name>
</gene>
<evidence type="ECO:0000313" key="1">
    <source>
        <dbReference type="EMBL" id="SFJ88233.1"/>
    </source>
</evidence>
<organism evidence="1 2">
    <name type="scientific">Parapedobacter indicus</name>
    <dbReference type="NCBI Taxonomy" id="1477437"/>
    <lineage>
        <taxon>Bacteria</taxon>
        <taxon>Pseudomonadati</taxon>
        <taxon>Bacteroidota</taxon>
        <taxon>Sphingobacteriia</taxon>
        <taxon>Sphingobacteriales</taxon>
        <taxon>Sphingobacteriaceae</taxon>
        <taxon>Parapedobacter</taxon>
    </lineage>
</organism>
<reference evidence="1 2" key="1">
    <citation type="submission" date="2016-10" db="EMBL/GenBank/DDBJ databases">
        <authorList>
            <person name="de Groot N.N."/>
        </authorList>
    </citation>
    <scope>NUCLEOTIDE SEQUENCE [LARGE SCALE GENOMIC DNA]</scope>
    <source>
        <strain evidence="1 2">RK1</strain>
    </source>
</reference>
<dbReference type="AlphaFoldDB" id="A0A1I3UZY3"/>
<dbReference type="OrthoDB" id="9152081at2"/>
<sequence length="331" mass="38292">MSHFTVMVIGNDPEKQLAPYQENNMGNCPKEYLKFNDVEAEHRESYSTDETTVFVSPEGKLFSKYNDQFRVAGGLLEGSKYMCPKGWTEKEVPVSVLYPTFEQYMSDYCGNERNEDGTYGYWENPNAKWDWYLLGGRWTGFFKLKKGAKGIVGDTGIMTPTAKPGYVDQARLRDIDTQGMRVEAKQDAINKYNRIASFFGGEIPTLEFKWKDLLADETKTIDEKRFIYHDQIAIKRLNEIRNSDKLAFRELAFLNLDDFQISLEEYADKAANEAMTPFSVLKDGKWSERGEMGWWGIVSNERDRGDWDEEFNKLIDSLPEDTLISIYDCHI</sequence>
<evidence type="ECO:0000313" key="2">
    <source>
        <dbReference type="Proteomes" id="UP000198670"/>
    </source>
</evidence>
<dbReference type="Proteomes" id="UP000198670">
    <property type="component" value="Unassembled WGS sequence"/>
</dbReference>
<accession>A0A1I3UZY3</accession>
<dbReference type="RefSeq" id="WP_090632085.1">
    <property type="nucleotide sequence ID" value="NZ_FOQO01000015.1"/>
</dbReference>
<dbReference type="EMBL" id="FOQO01000015">
    <property type="protein sequence ID" value="SFJ88233.1"/>
    <property type="molecule type" value="Genomic_DNA"/>
</dbReference>
<proteinExistence type="predicted"/>